<evidence type="ECO:0000313" key="2">
    <source>
        <dbReference type="EMBL" id="NID10610.1"/>
    </source>
</evidence>
<dbReference type="Gene3D" id="3.40.50.1820">
    <property type="entry name" value="alpha/beta hydrolase"/>
    <property type="match status" value="1"/>
</dbReference>
<gene>
    <name evidence="2" type="ORF">F7231_10555</name>
</gene>
<evidence type="ECO:0000313" key="3">
    <source>
        <dbReference type="Proteomes" id="UP000606008"/>
    </source>
</evidence>
<dbReference type="EMBL" id="WAEL01000003">
    <property type="protein sequence ID" value="NID10610.1"/>
    <property type="molecule type" value="Genomic_DNA"/>
</dbReference>
<dbReference type="InterPro" id="IPR000073">
    <property type="entry name" value="AB_hydrolase_1"/>
</dbReference>
<dbReference type="PANTHER" id="PTHR46438:SF11">
    <property type="entry name" value="LIPASE-RELATED"/>
    <property type="match status" value="1"/>
</dbReference>
<sequence length="316" mass="35470">MKKKRLYLLLFPVVLLAVLYRSNLSVEELSLRYTTRDSRFMTLDSMRVHYRIEGNPADTVPLVLLHGTGAMLQTWDGWVKALSPERRLIRLDLPGYALTGPHPQNAASGLYYADFVNRFLARLRIKQCDLAGNSLGGNIAWHLALIHPGRVRSLVLIDAAGYPFTSRSVPIGFTLARMPGVGGLVAKLTPDALFRSSLKTVYFADSLISDPLVHTYADLNRRAGNREHFVRRKPLLDSLWQRIGQIQQPTLILWGQHDDLIPLSVAKRFHHDLPNDTLIVYPNAGHVPMEEIPTQTAGDYRAWSLGLSRKHANAGL</sequence>
<dbReference type="Proteomes" id="UP000606008">
    <property type="component" value="Unassembled WGS sequence"/>
</dbReference>
<dbReference type="PANTHER" id="PTHR46438">
    <property type="entry name" value="ALPHA/BETA-HYDROLASES SUPERFAMILY PROTEIN"/>
    <property type="match status" value="1"/>
</dbReference>
<keyword evidence="2" id="KW-0378">Hydrolase</keyword>
<dbReference type="PRINTS" id="PR00111">
    <property type="entry name" value="ABHYDROLASE"/>
</dbReference>
<dbReference type="InterPro" id="IPR029058">
    <property type="entry name" value="AB_hydrolase_fold"/>
</dbReference>
<keyword evidence="3" id="KW-1185">Reference proteome</keyword>
<evidence type="ECO:0000259" key="1">
    <source>
        <dbReference type="Pfam" id="PF00561"/>
    </source>
</evidence>
<accession>A0ABX0QDZ8</accession>
<dbReference type="GO" id="GO:0016787">
    <property type="term" value="F:hydrolase activity"/>
    <property type="evidence" value="ECO:0007669"/>
    <property type="project" value="UniProtKB-KW"/>
</dbReference>
<organism evidence="2 3">
    <name type="scientific">Fibrivirga algicola</name>
    <dbReference type="NCBI Taxonomy" id="2950420"/>
    <lineage>
        <taxon>Bacteria</taxon>
        <taxon>Pseudomonadati</taxon>
        <taxon>Bacteroidota</taxon>
        <taxon>Cytophagia</taxon>
        <taxon>Cytophagales</taxon>
        <taxon>Spirosomataceae</taxon>
        <taxon>Fibrivirga</taxon>
    </lineage>
</organism>
<feature type="domain" description="AB hydrolase-1" evidence="1">
    <location>
        <begin position="61"/>
        <end position="291"/>
    </location>
</feature>
<protein>
    <submittedName>
        <fullName evidence="2">Alpha/beta hydrolase</fullName>
    </submittedName>
</protein>
<name>A0ABX0QDZ8_9BACT</name>
<proteinExistence type="predicted"/>
<dbReference type="RefSeq" id="WP_166691856.1">
    <property type="nucleotide sequence ID" value="NZ_WAEL01000003.1"/>
</dbReference>
<dbReference type="SUPFAM" id="SSF53474">
    <property type="entry name" value="alpha/beta-Hydrolases"/>
    <property type="match status" value="1"/>
</dbReference>
<dbReference type="Pfam" id="PF00561">
    <property type="entry name" value="Abhydrolase_1"/>
    <property type="match status" value="1"/>
</dbReference>
<comment type="caution">
    <text evidence="2">The sequence shown here is derived from an EMBL/GenBank/DDBJ whole genome shotgun (WGS) entry which is preliminary data.</text>
</comment>
<reference evidence="3" key="1">
    <citation type="submission" date="2019-09" db="EMBL/GenBank/DDBJ databases">
        <authorList>
            <person name="Jung D.-H."/>
        </authorList>
    </citation>
    <scope>NUCLEOTIDE SEQUENCE [LARGE SCALE GENOMIC DNA]</scope>
    <source>
        <strain evidence="3">JA-25</strain>
    </source>
</reference>
<reference evidence="3" key="2">
    <citation type="submission" date="2023-07" db="EMBL/GenBank/DDBJ databases">
        <authorList>
            <person name="Jung D.-H."/>
        </authorList>
    </citation>
    <scope>NUCLEOTIDE SEQUENCE [LARGE SCALE GENOMIC DNA]</scope>
    <source>
        <strain evidence="3">JA-25</strain>
    </source>
</reference>